<evidence type="ECO:0000313" key="4">
    <source>
        <dbReference type="Proteomes" id="UP000317909"/>
    </source>
</evidence>
<accession>A0A517U3Q9</accession>
<sequence length="205" mass="23032">MSDFSSDSRAGCEDRAQLQRGASLVELLVVLFIIGLMMGLLLPALQGARNRVQATECENNVRQLALGLAQYIDAKEMLPAPGQWTVAVLPYIEQRLLADAMKNHADAGGKYPRPPLMKCPMQNDYESRLRTIGYCHYSLVVDRLPNGLVERGWVIQDRPCLEERSEPPWYVGPEIRYSEQEELFSNLEGPHQAGQYMTSNGPQPQ</sequence>
<evidence type="ECO:0000313" key="3">
    <source>
        <dbReference type="EMBL" id="QDT75264.1"/>
    </source>
</evidence>
<dbReference type="RefSeq" id="WP_145434940.1">
    <property type="nucleotide sequence ID" value="NZ_CP036339.1"/>
</dbReference>
<feature type="domain" description="DUF1559" evidence="2">
    <location>
        <begin position="54"/>
        <end position="110"/>
    </location>
</feature>
<dbReference type="OrthoDB" id="266791at2"/>
<keyword evidence="1" id="KW-0812">Transmembrane</keyword>
<protein>
    <recommendedName>
        <fullName evidence="2">DUF1559 domain-containing protein</fullName>
    </recommendedName>
</protein>
<dbReference type="Pfam" id="PF07963">
    <property type="entry name" value="N_methyl"/>
    <property type="match status" value="1"/>
</dbReference>
<dbReference type="KEGG" id="llh:I41_44740"/>
<proteinExistence type="predicted"/>
<keyword evidence="4" id="KW-1185">Reference proteome</keyword>
<dbReference type="Pfam" id="PF07596">
    <property type="entry name" value="SBP_bac_10"/>
    <property type="match status" value="1"/>
</dbReference>
<evidence type="ECO:0000259" key="2">
    <source>
        <dbReference type="Pfam" id="PF07596"/>
    </source>
</evidence>
<name>A0A517U3Q9_9BACT</name>
<dbReference type="Proteomes" id="UP000317909">
    <property type="component" value="Chromosome"/>
</dbReference>
<gene>
    <name evidence="3" type="ORF">I41_44740</name>
</gene>
<dbReference type="InterPro" id="IPR045584">
    <property type="entry name" value="Pilin-like"/>
</dbReference>
<feature type="transmembrane region" description="Helical" evidence="1">
    <location>
        <begin position="24"/>
        <end position="45"/>
    </location>
</feature>
<dbReference type="InterPro" id="IPR011453">
    <property type="entry name" value="DUF1559"/>
</dbReference>
<dbReference type="AlphaFoldDB" id="A0A517U3Q9"/>
<keyword evidence="1" id="KW-0472">Membrane</keyword>
<dbReference type="InterPro" id="IPR012902">
    <property type="entry name" value="N_methyl_site"/>
</dbReference>
<dbReference type="SUPFAM" id="SSF54523">
    <property type="entry name" value="Pili subunits"/>
    <property type="match status" value="1"/>
</dbReference>
<dbReference type="PANTHER" id="PTHR30093">
    <property type="entry name" value="GENERAL SECRETION PATHWAY PROTEIN G"/>
    <property type="match status" value="1"/>
</dbReference>
<dbReference type="EMBL" id="CP036339">
    <property type="protein sequence ID" value="QDT75264.1"/>
    <property type="molecule type" value="Genomic_DNA"/>
</dbReference>
<evidence type="ECO:0000256" key="1">
    <source>
        <dbReference type="SAM" id="Phobius"/>
    </source>
</evidence>
<reference evidence="3 4" key="1">
    <citation type="submission" date="2019-02" db="EMBL/GenBank/DDBJ databases">
        <title>Deep-cultivation of Planctomycetes and their phenomic and genomic characterization uncovers novel biology.</title>
        <authorList>
            <person name="Wiegand S."/>
            <person name="Jogler M."/>
            <person name="Boedeker C."/>
            <person name="Pinto D."/>
            <person name="Vollmers J."/>
            <person name="Rivas-Marin E."/>
            <person name="Kohn T."/>
            <person name="Peeters S.H."/>
            <person name="Heuer A."/>
            <person name="Rast P."/>
            <person name="Oberbeckmann S."/>
            <person name="Bunk B."/>
            <person name="Jeske O."/>
            <person name="Meyerdierks A."/>
            <person name="Storesund J.E."/>
            <person name="Kallscheuer N."/>
            <person name="Luecker S."/>
            <person name="Lage O.M."/>
            <person name="Pohl T."/>
            <person name="Merkel B.J."/>
            <person name="Hornburger P."/>
            <person name="Mueller R.-W."/>
            <person name="Bruemmer F."/>
            <person name="Labrenz M."/>
            <person name="Spormann A.M."/>
            <person name="Op den Camp H."/>
            <person name="Overmann J."/>
            <person name="Amann R."/>
            <person name="Jetten M.S.M."/>
            <person name="Mascher T."/>
            <person name="Medema M.H."/>
            <person name="Devos D.P."/>
            <person name="Kaster A.-K."/>
            <person name="Ovreas L."/>
            <person name="Rohde M."/>
            <person name="Galperin M.Y."/>
            <person name="Jogler C."/>
        </authorList>
    </citation>
    <scope>NUCLEOTIDE SEQUENCE [LARGE SCALE GENOMIC DNA]</scope>
    <source>
        <strain evidence="3 4">I41</strain>
    </source>
</reference>
<keyword evidence="1" id="KW-1133">Transmembrane helix</keyword>
<dbReference type="Gene3D" id="3.30.700.10">
    <property type="entry name" value="Glycoprotein, Type 4 Pilin"/>
    <property type="match status" value="1"/>
</dbReference>
<dbReference type="PANTHER" id="PTHR30093:SF2">
    <property type="entry name" value="TYPE II SECRETION SYSTEM PROTEIN H"/>
    <property type="match status" value="1"/>
</dbReference>
<organism evidence="3 4">
    <name type="scientific">Lacipirellula limnantheis</name>
    <dbReference type="NCBI Taxonomy" id="2528024"/>
    <lineage>
        <taxon>Bacteria</taxon>
        <taxon>Pseudomonadati</taxon>
        <taxon>Planctomycetota</taxon>
        <taxon>Planctomycetia</taxon>
        <taxon>Pirellulales</taxon>
        <taxon>Lacipirellulaceae</taxon>
        <taxon>Lacipirellula</taxon>
    </lineage>
</organism>